<dbReference type="AlphaFoldDB" id="A0A430VF36"/>
<dbReference type="EMBL" id="PEMW01000436">
    <property type="protein sequence ID" value="RTI49676.1"/>
    <property type="molecule type" value="Genomic_DNA"/>
</dbReference>
<comment type="caution">
    <text evidence="1">The sequence shown here is derived from an EMBL/GenBank/DDBJ whole genome shotgun (WGS) entry which is preliminary data.</text>
</comment>
<organism evidence="1 2">
    <name type="scientific">Thermus scotoductus</name>
    <dbReference type="NCBI Taxonomy" id="37636"/>
    <lineage>
        <taxon>Bacteria</taxon>
        <taxon>Thermotogati</taxon>
        <taxon>Deinococcota</taxon>
        <taxon>Deinococci</taxon>
        <taxon>Thermales</taxon>
        <taxon>Thermaceae</taxon>
        <taxon>Thermus</taxon>
    </lineage>
</organism>
<evidence type="ECO:0000313" key="1">
    <source>
        <dbReference type="EMBL" id="RTI49676.1"/>
    </source>
</evidence>
<protein>
    <submittedName>
        <fullName evidence="1">Sugar kinase</fullName>
    </submittedName>
</protein>
<feature type="non-terminal residue" evidence="1">
    <location>
        <position position="36"/>
    </location>
</feature>
<dbReference type="Proteomes" id="UP000287467">
    <property type="component" value="Unassembled WGS sequence"/>
</dbReference>
<keyword evidence="1" id="KW-0418">Kinase</keyword>
<proteinExistence type="predicted"/>
<reference evidence="1 2" key="1">
    <citation type="journal article" date="2019" name="Extremophiles">
        <title>Biogeography of thermophiles and predominance of Thermus scotoductus in domestic water heaters.</title>
        <authorList>
            <person name="Wilpiszeski R.L."/>
            <person name="Zhang Z."/>
            <person name="House C.H."/>
        </authorList>
    </citation>
    <scope>NUCLEOTIDE SEQUENCE [LARGE SCALE GENOMIC DNA]</scope>
    <source>
        <strain evidence="1 2">1_S1</strain>
    </source>
</reference>
<evidence type="ECO:0000313" key="2">
    <source>
        <dbReference type="Proteomes" id="UP000287467"/>
    </source>
</evidence>
<accession>A0A430VF36</accession>
<dbReference type="GO" id="GO:0016301">
    <property type="term" value="F:kinase activity"/>
    <property type="evidence" value="ECO:0007669"/>
    <property type="project" value="UniProtKB-KW"/>
</dbReference>
<sequence>MRFFVLGDVSVDLLFFVERIPEPGEELPARRALMKP</sequence>
<keyword evidence="1" id="KW-0808">Transferase</keyword>
<name>A0A430VF36_THESC</name>
<gene>
    <name evidence="1" type="ORF">CSW14_11055</name>
</gene>